<organism evidence="2 3">
    <name type="scientific">Georgenia yuyongxinii</name>
    <dbReference type="NCBI Taxonomy" id="2589797"/>
    <lineage>
        <taxon>Bacteria</taxon>
        <taxon>Bacillati</taxon>
        <taxon>Actinomycetota</taxon>
        <taxon>Actinomycetes</taxon>
        <taxon>Micrococcales</taxon>
        <taxon>Bogoriellaceae</taxon>
        <taxon>Georgenia</taxon>
    </lineage>
</organism>
<feature type="domain" description="Dinitrogenase iron-molybdenum cofactor biosynthesis" evidence="1">
    <location>
        <begin position="17"/>
        <end position="105"/>
    </location>
</feature>
<protein>
    <recommendedName>
        <fullName evidence="1">Dinitrogenase iron-molybdenum cofactor biosynthesis domain-containing protein</fullName>
    </recommendedName>
</protein>
<comment type="caution">
    <text evidence="2">The sequence shown here is derived from an EMBL/GenBank/DDBJ whole genome shotgun (WGS) entry which is preliminary data.</text>
</comment>
<keyword evidence="3" id="KW-1185">Reference proteome</keyword>
<reference evidence="2 3" key="1">
    <citation type="submission" date="2019-07" db="EMBL/GenBank/DDBJ databases">
        <title>Georgenia wutianyii sp. nov. and Georgenia *** sp. nov. isolated from plateau pika (Ochotona curzoniae) in the Qinghai-Tibet plateau of China.</title>
        <authorList>
            <person name="Tian Z."/>
        </authorList>
    </citation>
    <scope>NUCLEOTIDE SEQUENCE [LARGE SCALE GENOMIC DNA]</scope>
    <source>
        <strain evidence="2 3">Z446</strain>
    </source>
</reference>
<dbReference type="Gene3D" id="3.30.420.130">
    <property type="entry name" value="Dinitrogenase iron-molybdenum cofactor biosynthesis domain"/>
    <property type="match status" value="1"/>
</dbReference>
<name>A0A552WSI7_9MICO</name>
<dbReference type="InterPro" id="IPR003731">
    <property type="entry name" value="Di-Nase_FeMo-co_biosynth"/>
</dbReference>
<evidence type="ECO:0000313" key="2">
    <source>
        <dbReference type="EMBL" id="TRW45772.1"/>
    </source>
</evidence>
<proteinExistence type="predicted"/>
<evidence type="ECO:0000259" key="1">
    <source>
        <dbReference type="Pfam" id="PF02579"/>
    </source>
</evidence>
<dbReference type="Proteomes" id="UP000318693">
    <property type="component" value="Unassembled WGS sequence"/>
</dbReference>
<dbReference type="Pfam" id="PF02579">
    <property type="entry name" value="Nitro_FeMo-Co"/>
    <property type="match status" value="1"/>
</dbReference>
<sequence length="112" mass="11985">MIAVVPVTAEGRTGHSWGKAPRVAVATVSDGAITDWQEHEVRWDVSHDEGTEGSHHARVARFLLDHQVAAVVVDHMGAGMVRMLASMDIRVLQATQGDAREAVLAAVRSVPA</sequence>
<accession>A0A552WSI7</accession>
<dbReference type="EMBL" id="VJXR01000018">
    <property type="protein sequence ID" value="TRW45772.1"/>
    <property type="molecule type" value="Genomic_DNA"/>
</dbReference>
<dbReference type="SUPFAM" id="SSF53146">
    <property type="entry name" value="Nitrogenase accessory factor-like"/>
    <property type="match status" value="1"/>
</dbReference>
<dbReference type="RefSeq" id="WP_143418071.1">
    <property type="nucleotide sequence ID" value="NZ_VJXR01000018.1"/>
</dbReference>
<dbReference type="AlphaFoldDB" id="A0A552WSI7"/>
<evidence type="ECO:0000313" key="3">
    <source>
        <dbReference type="Proteomes" id="UP000318693"/>
    </source>
</evidence>
<dbReference type="InterPro" id="IPR036105">
    <property type="entry name" value="DiNase_FeMo-co_biosyn_sf"/>
</dbReference>
<gene>
    <name evidence="2" type="ORF">FJ693_08350</name>
</gene>